<name>Q4RC38_TETNG</name>
<reference evidence="2" key="1">
    <citation type="journal article" date="2004" name="Nature">
        <title>Genome duplication in the teleost fish Tetraodon nigroviridis reveals the early vertebrate proto-karyotype.</title>
        <authorList>
            <person name="Jaillon O."/>
            <person name="Aury J.-M."/>
            <person name="Brunet F."/>
            <person name="Petit J.-L."/>
            <person name="Stange-Thomann N."/>
            <person name="Mauceli E."/>
            <person name="Bouneau L."/>
            <person name="Fischer C."/>
            <person name="Ozouf-Costaz C."/>
            <person name="Bernot A."/>
            <person name="Nicaud S."/>
            <person name="Jaffe D."/>
            <person name="Fisher S."/>
            <person name="Lutfalla G."/>
            <person name="Dossat C."/>
            <person name="Segurens B."/>
            <person name="Dasilva C."/>
            <person name="Salanoubat M."/>
            <person name="Levy M."/>
            <person name="Boudet N."/>
            <person name="Castellano S."/>
            <person name="Anthouard V."/>
            <person name="Jubin C."/>
            <person name="Castelli V."/>
            <person name="Katinka M."/>
            <person name="Vacherie B."/>
            <person name="Biemont C."/>
            <person name="Skalli Z."/>
            <person name="Cattolico L."/>
            <person name="Poulain J."/>
            <person name="De Berardinis V."/>
            <person name="Cruaud C."/>
            <person name="Duprat S."/>
            <person name="Brottier P."/>
            <person name="Coutanceau J.-P."/>
            <person name="Gouzy J."/>
            <person name="Parra G."/>
            <person name="Lardier G."/>
            <person name="Chapple C."/>
            <person name="McKernan K.J."/>
            <person name="McEwan P."/>
            <person name="Bosak S."/>
            <person name="Kellis M."/>
            <person name="Volff J.-N."/>
            <person name="Guigo R."/>
            <person name="Zody M.C."/>
            <person name="Mesirov J."/>
            <person name="Lindblad-Toh K."/>
            <person name="Birren B."/>
            <person name="Nusbaum C."/>
            <person name="Kahn D."/>
            <person name="Robinson-Rechavi M."/>
            <person name="Laudet V."/>
            <person name="Schachter V."/>
            <person name="Quetier F."/>
            <person name="Saurin W."/>
            <person name="Scarpelli C."/>
            <person name="Wincker P."/>
            <person name="Lander E.S."/>
            <person name="Weissenbach J."/>
            <person name="Roest Crollius H."/>
        </authorList>
    </citation>
    <scope>NUCLEOTIDE SEQUENCE [LARGE SCALE GENOMIC DNA]</scope>
</reference>
<dbReference type="OrthoDB" id="10262538at2759"/>
<proteinExistence type="predicted"/>
<accession>Q4RC38</accession>
<evidence type="ECO:0000259" key="1">
    <source>
        <dbReference type="Pfam" id="PF14336"/>
    </source>
</evidence>
<comment type="caution">
    <text evidence="2">The sequence shown here is derived from an EMBL/GenBank/DDBJ whole genome shotgun (WGS) entry which is preliminary data.</text>
</comment>
<dbReference type="PANTHER" id="PTHR32022:SF10">
    <property type="entry name" value="D-GLUTAMATE CYCLASE, MITOCHONDRIAL"/>
    <property type="match status" value="1"/>
</dbReference>
<dbReference type="GO" id="GO:0006536">
    <property type="term" value="P:glutamate metabolic process"/>
    <property type="evidence" value="ECO:0007669"/>
    <property type="project" value="TreeGrafter"/>
</dbReference>
<dbReference type="InterPro" id="IPR025504">
    <property type="entry name" value="GLUCM_C"/>
</dbReference>
<dbReference type="AlphaFoldDB" id="Q4RC38"/>
<dbReference type="Gene3D" id="3.90.1640.20">
    <property type="entry name" value="TON_0340"/>
    <property type="match status" value="1"/>
</dbReference>
<dbReference type="EMBL" id="CAAE01019955">
    <property type="protein sequence ID" value="CAG14045.1"/>
    <property type="molecule type" value="Genomic_DNA"/>
</dbReference>
<dbReference type="GO" id="GO:0047820">
    <property type="term" value="F:D-glutamate cyclase activity"/>
    <property type="evidence" value="ECO:0007669"/>
    <property type="project" value="TreeGrafter"/>
</dbReference>
<reference evidence="2" key="2">
    <citation type="submission" date="2004-02" db="EMBL/GenBank/DDBJ databases">
        <authorList>
            <consortium name="Genoscope"/>
            <consortium name="Whitehead Institute Centre for Genome Research"/>
        </authorList>
    </citation>
    <scope>NUCLEOTIDE SEQUENCE</scope>
</reference>
<gene>
    <name evidence="2" type="ORF">GSTENG00037401001</name>
</gene>
<dbReference type="KEGG" id="tng:GSTEN00037401G001"/>
<dbReference type="HOGENOM" id="CLU_1763119_0_0_1"/>
<feature type="non-terminal residue" evidence="2">
    <location>
        <position position="151"/>
    </location>
</feature>
<dbReference type="PANTHER" id="PTHR32022">
    <property type="entry name" value="D-GLUTAMATE CYCLASE, MITOCHONDRIAL"/>
    <property type="match status" value="1"/>
</dbReference>
<feature type="domain" description="D-glutamate cyclase-like C-terminal" evidence="1">
    <location>
        <begin position="5"/>
        <end position="133"/>
    </location>
</feature>
<dbReference type="Pfam" id="PF14336">
    <property type="entry name" value="GLUCM-like_C"/>
    <property type="match status" value="1"/>
</dbReference>
<protein>
    <submittedName>
        <fullName evidence="2">(spotted green pufferfish) hypothetical protein</fullName>
    </submittedName>
</protein>
<organism evidence="2">
    <name type="scientific">Tetraodon nigroviridis</name>
    <name type="common">Spotted green pufferfish</name>
    <name type="synonym">Chelonodon nigroviridis</name>
    <dbReference type="NCBI Taxonomy" id="99883"/>
    <lineage>
        <taxon>Eukaryota</taxon>
        <taxon>Metazoa</taxon>
        <taxon>Chordata</taxon>
        <taxon>Craniata</taxon>
        <taxon>Vertebrata</taxon>
        <taxon>Euteleostomi</taxon>
        <taxon>Actinopterygii</taxon>
        <taxon>Neopterygii</taxon>
        <taxon>Teleostei</taxon>
        <taxon>Neoteleostei</taxon>
        <taxon>Acanthomorphata</taxon>
        <taxon>Eupercaria</taxon>
        <taxon>Tetraodontiformes</taxon>
        <taxon>Tetradontoidea</taxon>
        <taxon>Tetraodontidae</taxon>
        <taxon>Tetraodon</taxon>
    </lineage>
</organism>
<evidence type="ECO:0000313" key="2">
    <source>
        <dbReference type="EMBL" id="CAG14045.1"/>
    </source>
</evidence>
<sequence length="151" mass="16327">PVNIRYDHLVAIERSGRAEDGNYYNMRGVNLKHLVDPIDDLFIAAKDIAGITTTGIGDGGNELGMGNLKEKVKALMPNGSLIACDVSADYAVTAGVSNWGGYAIACGLYLLNTCPSHRRYLAKGLRSQTMTEQEQLKDWAANLPSVKKVTL</sequence>
<feature type="non-terminal residue" evidence="2">
    <location>
        <position position="1"/>
    </location>
</feature>